<evidence type="ECO:0000256" key="1">
    <source>
        <dbReference type="SAM" id="Phobius"/>
    </source>
</evidence>
<accession>A0A927EY44</accession>
<feature type="transmembrane region" description="Helical" evidence="1">
    <location>
        <begin position="33"/>
        <end position="51"/>
    </location>
</feature>
<protein>
    <recommendedName>
        <fullName evidence="2">DUF6545 domain-containing protein</fullName>
    </recommendedName>
</protein>
<feature type="transmembrane region" description="Helical" evidence="1">
    <location>
        <begin position="71"/>
        <end position="92"/>
    </location>
</feature>
<name>A0A927EY44_9ACTN</name>
<dbReference type="NCBIfam" id="NF042915">
    <property type="entry name" value="MAB_1171c_fam"/>
    <property type="match status" value="1"/>
</dbReference>
<feature type="transmembrane region" description="Helical" evidence="1">
    <location>
        <begin position="224"/>
        <end position="245"/>
    </location>
</feature>
<keyword evidence="4" id="KW-1185">Reference proteome</keyword>
<dbReference type="Proteomes" id="UP000632289">
    <property type="component" value="Unassembled WGS sequence"/>
</dbReference>
<dbReference type="RefSeq" id="WP_191209076.1">
    <property type="nucleotide sequence ID" value="NZ_BAABKL010000018.1"/>
</dbReference>
<evidence type="ECO:0000259" key="2">
    <source>
        <dbReference type="Pfam" id="PF20182"/>
    </source>
</evidence>
<dbReference type="Pfam" id="PF20182">
    <property type="entry name" value="DUF6545"/>
    <property type="match status" value="1"/>
</dbReference>
<reference evidence="3" key="1">
    <citation type="submission" date="2020-09" db="EMBL/GenBank/DDBJ databases">
        <title>Secondary metabolite and genome analysis of marine Streptomyces chumphonensis KK1-2T.</title>
        <authorList>
            <person name="Phongsopitanun W."/>
            <person name="Kanchanasin P."/>
            <person name="Pittayakhajonwut P."/>
            <person name="Suwanborirux K."/>
            <person name="Tanasupawat S."/>
        </authorList>
    </citation>
    <scope>NUCLEOTIDE SEQUENCE</scope>
    <source>
        <strain evidence="3">KK1-2</strain>
    </source>
</reference>
<comment type="caution">
    <text evidence="3">The sequence shown here is derived from an EMBL/GenBank/DDBJ whole genome shotgun (WGS) entry which is preliminary data.</text>
</comment>
<evidence type="ECO:0000313" key="3">
    <source>
        <dbReference type="EMBL" id="MBD3931796.1"/>
    </source>
</evidence>
<proteinExistence type="predicted"/>
<evidence type="ECO:0000313" key="4">
    <source>
        <dbReference type="Proteomes" id="UP000632289"/>
    </source>
</evidence>
<dbReference type="AlphaFoldDB" id="A0A927EY44"/>
<sequence length="416" mass="44666">MTSALSYLPTVLALAVGAYEFRQYRTSTSPAAARALCLFALAMGAATALLAPPTRVALAQLPVHSPWPGVLGYLVGRELEMLALFFLVRAVLALELPGPSPSWTRHRTHRRHLCLTAAALALCTVTFLLGRARSTGEHVSAQGSGRIAVAVFDTVFTLYSLWCLCVFVLVVHRHARGLGRGALRTGLRLIVAGGLVGLLWAGWGFTSVAGMLARGQQSAGQDPVAVWLSSACLLLGGLGATAASWRPLTARPVRWLRAYQDHLMLRPLWAALRAVLPEDAVLAGPRRGVMFARYRRVIEIRDGYLALRPYLHPRTARWTAEALDRHPVPTARRAAAVEAAAIAVALECAAARLRGRAADARTEEVIGAPPAQRTDVVRDSLDAEAAWLARVARELTCSPAVAYARACAGRYVTEGG</sequence>
<keyword evidence="1" id="KW-1133">Transmembrane helix</keyword>
<feature type="transmembrane region" description="Helical" evidence="1">
    <location>
        <begin position="113"/>
        <end position="132"/>
    </location>
</feature>
<feature type="transmembrane region" description="Helical" evidence="1">
    <location>
        <begin position="6"/>
        <end position="21"/>
    </location>
</feature>
<keyword evidence="1" id="KW-0812">Transmembrane</keyword>
<feature type="transmembrane region" description="Helical" evidence="1">
    <location>
        <begin position="189"/>
        <end position="212"/>
    </location>
</feature>
<gene>
    <name evidence="3" type="ORF">IF129_09505</name>
</gene>
<keyword evidence="1" id="KW-0472">Membrane</keyword>
<dbReference type="InterPro" id="IPR050039">
    <property type="entry name" value="MAB_1171c-like"/>
</dbReference>
<dbReference type="EMBL" id="JACXYU010000003">
    <property type="protein sequence ID" value="MBD3931796.1"/>
    <property type="molecule type" value="Genomic_DNA"/>
</dbReference>
<feature type="domain" description="DUF6545" evidence="2">
    <location>
        <begin position="254"/>
        <end position="395"/>
    </location>
</feature>
<feature type="transmembrane region" description="Helical" evidence="1">
    <location>
        <begin position="147"/>
        <end position="169"/>
    </location>
</feature>
<organism evidence="3 4">
    <name type="scientific">Streptomyces chumphonensis</name>
    <dbReference type="NCBI Taxonomy" id="1214925"/>
    <lineage>
        <taxon>Bacteria</taxon>
        <taxon>Bacillati</taxon>
        <taxon>Actinomycetota</taxon>
        <taxon>Actinomycetes</taxon>
        <taxon>Kitasatosporales</taxon>
        <taxon>Streptomycetaceae</taxon>
        <taxon>Streptomyces</taxon>
    </lineage>
</organism>
<dbReference type="InterPro" id="IPR046675">
    <property type="entry name" value="DUF6545"/>
</dbReference>